<dbReference type="EMBL" id="WNXQ01000005">
    <property type="protein sequence ID" value="MWB78643.1"/>
    <property type="molecule type" value="Genomic_DNA"/>
</dbReference>
<dbReference type="Pfam" id="PF13521">
    <property type="entry name" value="AAA_28"/>
    <property type="match status" value="1"/>
</dbReference>
<evidence type="ECO:0000259" key="1">
    <source>
        <dbReference type="Pfam" id="PF13521"/>
    </source>
</evidence>
<dbReference type="RefSeq" id="WP_160382855.1">
    <property type="nucleotide sequence ID" value="NZ_WNXQ01000005.1"/>
</dbReference>
<sequence>MRRRVVLSGCSGGGKSSLLEELARRGHATCAEAGRDIVTAEEARGGTVLPWLDLPAFVRATLELSVERFDAAAPGVTFYDRSFLDAQVWFLSHGGLPGDCAERIGDRRYDGTVYLVPPWRDIYRIDDARRHGWDAAVAEFEALHRLLPDLGYRTVEVPRLTIGARAEWIERQVAGTA</sequence>
<organism evidence="2 3">
    <name type="scientific">Pseudooceanicola pacificus</name>
    <dbReference type="NCBI Taxonomy" id="2676438"/>
    <lineage>
        <taxon>Bacteria</taxon>
        <taxon>Pseudomonadati</taxon>
        <taxon>Pseudomonadota</taxon>
        <taxon>Alphaproteobacteria</taxon>
        <taxon>Rhodobacterales</taxon>
        <taxon>Paracoccaceae</taxon>
        <taxon>Pseudooceanicola</taxon>
    </lineage>
</organism>
<keyword evidence="3" id="KW-1185">Reference proteome</keyword>
<dbReference type="Proteomes" id="UP000443843">
    <property type="component" value="Unassembled WGS sequence"/>
</dbReference>
<dbReference type="InterPro" id="IPR038727">
    <property type="entry name" value="NadR/Ttd14_AAA_dom"/>
</dbReference>
<protein>
    <submittedName>
        <fullName evidence="2">AAA family ATPase</fullName>
    </submittedName>
</protein>
<name>A0A844WBR0_9RHOB</name>
<reference evidence="2 3" key="1">
    <citation type="submission" date="2019-11" db="EMBL/GenBank/DDBJ databases">
        <title>Pseudooceanicola pacifica sp. nov., isolated from deep-sea sediment of the Pacific Ocean.</title>
        <authorList>
            <person name="Lyu L."/>
        </authorList>
    </citation>
    <scope>NUCLEOTIDE SEQUENCE [LARGE SCALE GENOMIC DNA]</scope>
    <source>
        <strain evidence="2 3">216_PA32_1</strain>
    </source>
</reference>
<evidence type="ECO:0000313" key="3">
    <source>
        <dbReference type="Proteomes" id="UP000443843"/>
    </source>
</evidence>
<proteinExistence type="predicted"/>
<accession>A0A844WBR0</accession>
<dbReference type="InterPro" id="IPR027417">
    <property type="entry name" value="P-loop_NTPase"/>
</dbReference>
<gene>
    <name evidence="2" type="ORF">GLS40_11450</name>
</gene>
<evidence type="ECO:0000313" key="2">
    <source>
        <dbReference type="EMBL" id="MWB78643.1"/>
    </source>
</evidence>
<feature type="domain" description="NadR/Ttd14 AAA" evidence="1">
    <location>
        <begin position="4"/>
        <end position="164"/>
    </location>
</feature>
<dbReference type="SUPFAM" id="SSF52540">
    <property type="entry name" value="P-loop containing nucleoside triphosphate hydrolases"/>
    <property type="match status" value="1"/>
</dbReference>
<comment type="caution">
    <text evidence="2">The sequence shown here is derived from an EMBL/GenBank/DDBJ whole genome shotgun (WGS) entry which is preliminary data.</text>
</comment>
<dbReference type="AlphaFoldDB" id="A0A844WBR0"/>
<dbReference type="Gene3D" id="3.40.50.300">
    <property type="entry name" value="P-loop containing nucleotide triphosphate hydrolases"/>
    <property type="match status" value="1"/>
</dbReference>